<dbReference type="PANTHER" id="PTHR24250">
    <property type="entry name" value="CHYMOTRYPSIN-RELATED"/>
    <property type="match status" value="1"/>
</dbReference>
<dbReference type="Pfam" id="PF00089">
    <property type="entry name" value="Trypsin"/>
    <property type="match status" value="1"/>
</dbReference>
<evidence type="ECO:0000259" key="2">
    <source>
        <dbReference type="PROSITE" id="PS50240"/>
    </source>
</evidence>
<gene>
    <name evidence="3" type="ORF">ODALV1_LOCUS12384</name>
</gene>
<dbReference type="EMBL" id="CAXLJM020000038">
    <property type="protein sequence ID" value="CAL8106527.1"/>
    <property type="molecule type" value="Genomic_DNA"/>
</dbReference>
<dbReference type="PRINTS" id="PR01217">
    <property type="entry name" value="PRICHEXTENSN"/>
</dbReference>
<evidence type="ECO:0000256" key="1">
    <source>
        <dbReference type="ARBA" id="ARBA00023157"/>
    </source>
</evidence>
<comment type="caution">
    <text evidence="3">The sequence shown here is derived from an EMBL/GenBank/DDBJ whole genome shotgun (WGS) entry which is preliminary data.</text>
</comment>
<dbReference type="InterPro" id="IPR043504">
    <property type="entry name" value="Peptidase_S1_PA_chymotrypsin"/>
</dbReference>
<dbReference type="PANTHER" id="PTHR24250:SF27">
    <property type="entry name" value="ELASTASE 2 LIKE"/>
    <property type="match status" value="1"/>
</dbReference>
<feature type="domain" description="Peptidase S1" evidence="2">
    <location>
        <begin position="128"/>
        <end position="428"/>
    </location>
</feature>
<keyword evidence="4" id="KW-1185">Reference proteome</keyword>
<dbReference type="InterPro" id="IPR009003">
    <property type="entry name" value="Peptidase_S1_PA"/>
</dbReference>
<proteinExistence type="predicted"/>
<evidence type="ECO:0000313" key="4">
    <source>
        <dbReference type="Proteomes" id="UP001642540"/>
    </source>
</evidence>
<dbReference type="PROSITE" id="PS50240">
    <property type="entry name" value="TRYPSIN_DOM"/>
    <property type="match status" value="1"/>
</dbReference>
<dbReference type="Gene3D" id="2.40.10.10">
    <property type="entry name" value="Trypsin-like serine proteases"/>
    <property type="match status" value="1"/>
</dbReference>
<dbReference type="InterPro" id="IPR001254">
    <property type="entry name" value="Trypsin_dom"/>
</dbReference>
<accession>A0ABP1QK94</accession>
<sequence length="595" mass="67992">MGGFTACSVRHILDLEPIKTFESIKMRLLSVVLVSVCLPGILGYDYGVAPSYPAAAYSSYSPPAPSYSYSPPAYTPPAYNPPPYYAAPTYSPPSYQPSYSPPTYYETYDTQVDYKEANSTRHCGILPTVHSQYGYLKDRVSFGEYPWQVQILDNYNNYKCAGGLLSPRHVITSAYCVDNIDVYTLRVRVGDWDIQSDKNYQEVYKNYELTVCKKHPFYPIPGYYGYDSSASYPVVILELYADVDLDQYPHVEPLCVPEYYYLSKSYTNEYSYSYGYGSQYGSASPQPAPGPQERNEEGADKDLECIVLGHQESPVEKLEYQSSSPAPQYGYGYQPPYSYESYEYSRTPRRAKIHKVYSYTPQYSSYGYGYTPKVDTWEPEYYFDACHADLGSPIFCLVEGKYEEEQYYPAYPPTYNPPTYTPTYTPTYEPTYNPPPYYSPPSYSPPQYTPSYNPPPYYSPAPSYDYPKYKRQAPYYSPPAYSPPSYAPTYSPPSYTPTYSPPAYTPTYTPTYNPPPYYEESYKYPIKYAEDQNREYRRAVLYGVVQYPTQCSYGYGASGNKITATPAKDLVAWIENVLHTPASCSSYSSYYSPVY</sequence>
<dbReference type="SUPFAM" id="SSF50494">
    <property type="entry name" value="Trypsin-like serine proteases"/>
    <property type="match status" value="1"/>
</dbReference>
<keyword evidence="1" id="KW-1015">Disulfide bond</keyword>
<protein>
    <recommendedName>
        <fullName evidence="2">Peptidase S1 domain-containing protein</fullName>
    </recommendedName>
</protein>
<evidence type="ECO:0000313" key="3">
    <source>
        <dbReference type="EMBL" id="CAL8106527.1"/>
    </source>
</evidence>
<name>A0ABP1QK94_9HEXA</name>
<organism evidence="3 4">
    <name type="scientific">Orchesella dallaii</name>
    <dbReference type="NCBI Taxonomy" id="48710"/>
    <lineage>
        <taxon>Eukaryota</taxon>
        <taxon>Metazoa</taxon>
        <taxon>Ecdysozoa</taxon>
        <taxon>Arthropoda</taxon>
        <taxon>Hexapoda</taxon>
        <taxon>Collembola</taxon>
        <taxon>Entomobryomorpha</taxon>
        <taxon>Entomobryoidea</taxon>
        <taxon>Orchesellidae</taxon>
        <taxon>Orchesellinae</taxon>
        <taxon>Orchesella</taxon>
    </lineage>
</organism>
<reference evidence="3 4" key="1">
    <citation type="submission" date="2024-08" db="EMBL/GenBank/DDBJ databases">
        <authorList>
            <person name="Cucini C."/>
            <person name="Frati F."/>
        </authorList>
    </citation>
    <scope>NUCLEOTIDE SEQUENCE [LARGE SCALE GENOMIC DNA]</scope>
</reference>
<dbReference type="Proteomes" id="UP001642540">
    <property type="component" value="Unassembled WGS sequence"/>
</dbReference>